<evidence type="ECO:0000313" key="5">
    <source>
        <dbReference type="Proteomes" id="UP000218238"/>
    </source>
</evidence>
<dbReference type="PANTHER" id="PTHR44196">
    <property type="entry name" value="DEHYDROGENASE/REDUCTASE SDR FAMILY MEMBER 7B"/>
    <property type="match status" value="1"/>
</dbReference>
<dbReference type="InterPro" id="IPR036291">
    <property type="entry name" value="NAD(P)-bd_dom_sf"/>
</dbReference>
<dbReference type="Proteomes" id="UP000218238">
    <property type="component" value="Unassembled WGS sequence"/>
</dbReference>
<protein>
    <submittedName>
        <fullName evidence="4">Short-chain dehydrogenase</fullName>
    </submittedName>
</protein>
<dbReference type="GO" id="GO:0016020">
    <property type="term" value="C:membrane"/>
    <property type="evidence" value="ECO:0007669"/>
    <property type="project" value="TreeGrafter"/>
</dbReference>
<dbReference type="Gene3D" id="3.40.50.720">
    <property type="entry name" value="NAD(P)-binding Rossmann-like Domain"/>
    <property type="match status" value="1"/>
</dbReference>
<accession>A0A2A2TJW4</accession>
<dbReference type="PANTHER" id="PTHR44196:SF1">
    <property type="entry name" value="DEHYDROGENASE_REDUCTASE SDR FAMILY MEMBER 7B"/>
    <property type="match status" value="1"/>
</dbReference>
<dbReference type="Pfam" id="PF00106">
    <property type="entry name" value="adh_short"/>
    <property type="match status" value="1"/>
</dbReference>
<evidence type="ECO:0000256" key="3">
    <source>
        <dbReference type="RuleBase" id="RU000363"/>
    </source>
</evidence>
<evidence type="ECO:0000256" key="2">
    <source>
        <dbReference type="ARBA" id="ARBA00023002"/>
    </source>
</evidence>
<keyword evidence="2" id="KW-0560">Oxidoreductase</keyword>
<comment type="caution">
    <text evidence="4">The sequence shown here is derived from an EMBL/GenBank/DDBJ whole genome shotgun (WGS) entry which is preliminary data.</text>
</comment>
<name>A0A2A2TJW4_9CYAN</name>
<dbReference type="PRINTS" id="PR00081">
    <property type="entry name" value="GDHRDH"/>
</dbReference>
<organism evidence="4 5">
    <name type="scientific">Brunnivagina elsteri CCALA 953</name>
    <dbReference type="NCBI Taxonomy" id="987040"/>
    <lineage>
        <taxon>Bacteria</taxon>
        <taxon>Bacillati</taxon>
        <taxon>Cyanobacteriota</taxon>
        <taxon>Cyanophyceae</taxon>
        <taxon>Nostocales</taxon>
        <taxon>Calotrichaceae</taxon>
        <taxon>Brunnivagina</taxon>
    </lineage>
</organism>
<dbReference type="EMBL" id="NTFS01000101">
    <property type="protein sequence ID" value="PAX55199.1"/>
    <property type="molecule type" value="Genomic_DNA"/>
</dbReference>
<dbReference type="RefSeq" id="WP_095721806.1">
    <property type="nucleotide sequence ID" value="NZ_NTFS01000101.1"/>
</dbReference>
<dbReference type="PRINTS" id="PR00080">
    <property type="entry name" value="SDRFAMILY"/>
</dbReference>
<sequence length="246" mass="25824">MKIENAVALVTGANGGLGGHWIQGLLNSEVSKIYACARNTQKLESIIATYPAKIIAIELDITDESSIIQAALQCPDVTLLINNAGILLNQGLIASKDLSAAKTEIEINYLGTLAMCRAFAPILKMNGGGAIINMLTMLAKANLPANGSYCASKAATFSMTQGVRAELANQKTLVIGVMPGTIDTGMSKDYPPPKVPPTEVVKDALQAVMDGVEDVYPGEQAKELAAQLLSDPKALEKALAQMLPVS</sequence>
<dbReference type="AlphaFoldDB" id="A0A2A2TJW4"/>
<gene>
    <name evidence="4" type="ORF">CK510_11355</name>
</gene>
<evidence type="ECO:0000313" key="4">
    <source>
        <dbReference type="EMBL" id="PAX55199.1"/>
    </source>
</evidence>
<comment type="similarity">
    <text evidence="1 3">Belongs to the short-chain dehydrogenases/reductases (SDR) family.</text>
</comment>
<keyword evidence="5" id="KW-1185">Reference proteome</keyword>
<proteinExistence type="inferred from homology"/>
<reference evidence="4 5" key="1">
    <citation type="submission" date="2017-08" db="EMBL/GenBank/DDBJ databases">
        <title>Draft genome sequence of filamentous cyanobacterium Calothrix elsteri CCALA 953.</title>
        <authorList>
            <person name="Gagunashvili A.N."/>
            <person name="Elster J."/>
            <person name="Andresson O.S."/>
        </authorList>
    </citation>
    <scope>NUCLEOTIDE SEQUENCE [LARGE SCALE GENOMIC DNA]</scope>
    <source>
        <strain evidence="4 5">CCALA 953</strain>
    </source>
</reference>
<evidence type="ECO:0000256" key="1">
    <source>
        <dbReference type="ARBA" id="ARBA00006484"/>
    </source>
</evidence>
<dbReference type="NCBIfam" id="NF006118">
    <property type="entry name" value="PRK08264.1-4"/>
    <property type="match status" value="1"/>
</dbReference>
<dbReference type="InterPro" id="IPR002347">
    <property type="entry name" value="SDR_fam"/>
</dbReference>
<dbReference type="GO" id="GO:0016491">
    <property type="term" value="F:oxidoreductase activity"/>
    <property type="evidence" value="ECO:0007669"/>
    <property type="project" value="UniProtKB-KW"/>
</dbReference>
<dbReference type="SUPFAM" id="SSF51735">
    <property type="entry name" value="NAD(P)-binding Rossmann-fold domains"/>
    <property type="match status" value="1"/>
</dbReference>
<dbReference type="OrthoDB" id="7593130at2"/>